<dbReference type="SUPFAM" id="SSF82199">
    <property type="entry name" value="SET domain"/>
    <property type="match status" value="1"/>
</dbReference>
<comment type="caution">
    <text evidence="1">The sequence shown here is derived from an EMBL/GenBank/DDBJ whole genome shotgun (WGS) entry which is preliminary data.</text>
</comment>
<gene>
    <name evidence="1" type="ORF">PGLA1383_LOCUS28571</name>
</gene>
<organism evidence="1 2">
    <name type="scientific">Polarella glacialis</name>
    <name type="common">Dinoflagellate</name>
    <dbReference type="NCBI Taxonomy" id="89957"/>
    <lineage>
        <taxon>Eukaryota</taxon>
        <taxon>Sar</taxon>
        <taxon>Alveolata</taxon>
        <taxon>Dinophyceae</taxon>
        <taxon>Suessiales</taxon>
        <taxon>Suessiaceae</taxon>
        <taxon>Polarella</taxon>
    </lineage>
</organism>
<sequence>MLDLANHAGAESANARLLWVSGAPSLEAVAAIPEGHEVCWCYGPKADYLDLWERYGFFDATACIHSAEIWAGAVGEEPCWIPEKIVPLECPLLTRLLAEARAECEENGADGARRSGLTKFAVLIRRHLSGYPALAPDGTENGSEDVRAVLQYEQQLLAGTLANVEKQLNR</sequence>
<evidence type="ECO:0000313" key="2">
    <source>
        <dbReference type="Proteomes" id="UP000654075"/>
    </source>
</evidence>
<dbReference type="Gene3D" id="3.90.1410.10">
    <property type="entry name" value="set domain protein methyltransferase, domain 1"/>
    <property type="match status" value="1"/>
</dbReference>
<dbReference type="AlphaFoldDB" id="A0A813FD73"/>
<dbReference type="Proteomes" id="UP000654075">
    <property type="component" value="Unassembled WGS sequence"/>
</dbReference>
<protein>
    <submittedName>
        <fullName evidence="1">Uncharacterized protein</fullName>
    </submittedName>
</protein>
<keyword evidence="2" id="KW-1185">Reference proteome</keyword>
<dbReference type="EMBL" id="CAJNNV010024830">
    <property type="protein sequence ID" value="CAE8610759.1"/>
    <property type="molecule type" value="Genomic_DNA"/>
</dbReference>
<name>A0A813FD73_POLGL</name>
<dbReference type="InterPro" id="IPR046341">
    <property type="entry name" value="SET_dom_sf"/>
</dbReference>
<proteinExistence type="predicted"/>
<evidence type="ECO:0000313" key="1">
    <source>
        <dbReference type="EMBL" id="CAE8610759.1"/>
    </source>
</evidence>
<reference evidence="1" key="1">
    <citation type="submission" date="2021-02" db="EMBL/GenBank/DDBJ databases">
        <authorList>
            <person name="Dougan E. K."/>
            <person name="Rhodes N."/>
            <person name="Thang M."/>
            <person name="Chan C."/>
        </authorList>
    </citation>
    <scope>NUCLEOTIDE SEQUENCE</scope>
</reference>
<accession>A0A813FD73</accession>